<name>A0A699X3F6_TANCI</name>
<evidence type="ECO:0000313" key="1">
    <source>
        <dbReference type="EMBL" id="GFD51174.1"/>
    </source>
</evidence>
<protein>
    <submittedName>
        <fullName evidence="1">Uncharacterized protein</fullName>
    </submittedName>
</protein>
<comment type="caution">
    <text evidence="1">The sequence shown here is derived from an EMBL/GenBank/DDBJ whole genome shotgun (WGS) entry which is preliminary data.</text>
</comment>
<gene>
    <name evidence="1" type="ORF">Tci_923143</name>
</gene>
<organism evidence="1">
    <name type="scientific">Tanacetum cinerariifolium</name>
    <name type="common">Dalmatian daisy</name>
    <name type="synonym">Chrysanthemum cinerariifolium</name>
    <dbReference type="NCBI Taxonomy" id="118510"/>
    <lineage>
        <taxon>Eukaryota</taxon>
        <taxon>Viridiplantae</taxon>
        <taxon>Streptophyta</taxon>
        <taxon>Embryophyta</taxon>
        <taxon>Tracheophyta</taxon>
        <taxon>Spermatophyta</taxon>
        <taxon>Magnoliopsida</taxon>
        <taxon>eudicotyledons</taxon>
        <taxon>Gunneridae</taxon>
        <taxon>Pentapetalae</taxon>
        <taxon>asterids</taxon>
        <taxon>campanulids</taxon>
        <taxon>Asterales</taxon>
        <taxon>Asteraceae</taxon>
        <taxon>Asteroideae</taxon>
        <taxon>Anthemideae</taxon>
        <taxon>Anthemidinae</taxon>
        <taxon>Tanacetum</taxon>
    </lineage>
</organism>
<feature type="non-terminal residue" evidence="1">
    <location>
        <position position="1"/>
    </location>
</feature>
<accession>A0A699X3F6</accession>
<dbReference type="EMBL" id="BKCJ011766587">
    <property type="protein sequence ID" value="GFD51174.1"/>
    <property type="molecule type" value="Genomic_DNA"/>
</dbReference>
<dbReference type="AlphaFoldDB" id="A0A699X3F6"/>
<reference evidence="1" key="1">
    <citation type="journal article" date="2019" name="Sci. Rep.">
        <title>Draft genome of Tanacetum cinerariifolium, the natural source of mosquito coil.</title>
        <authorList>
            <person name="Yamashiro T."/>
            <person name="Shiraishi A."/>
            <person name="Satake H."/>
            <person name="Nakayama K."/>
        </authorList>
    </citation>
    <scope>NUCLEOTIDE SEQUENCE</scope>
</reference>
<proteinExistence type="predicted"/>
<sequence>TDIVKVIYHPPTLPNTFAFDIQDTKGRMYRVICG</sequence>